<proteinExistence type="predicted"/>
<evidence type="ECO:0000313" key="1">
    <source>
        <dbReference type="EMBL" id="VDM67561.1"/>
    </source>
</evidence>
<evidence type="ECO:0000313" key="2">
    <source>
        <dbReference type="Proteomes" id="UP000270094"/>
    </source>
</evidence>
<accession>A0A3P7I276</accession>
<reference evidence="1 2" key="1">
    <citation type="submission" date="2018-11" db="EMBL/GenBank/DDBJ databases">
        <authorList>
            <consortium name="Pathogen Informatics"/>
        </authorList>
    </citation>
    <scope>NUCLEOTIDE SEQUENCE [LARGE SCALE GENOMIC DNA]</scope>
</reference>
<name>A0A3P7I276_STRVU</name>
<protein>
    <recommendedName>
        <fullName evidence="3">VWFA domain-containing protein</fullName>
    </recommendedName>
</protein>
<dbReference type="OrthoDB" id="5871972at2759"/>
<dbReference type="AlphaFoldDB" id="A0A3P7I276"/>
<organism evidence="1 2">
    <name type="scientific">Strongylus vulgaris</name>
    <name type="common">Blood worm</name>
    <dbReference type="NCBI Taxonomy" id="40348"/>
    <lineage>
        <taxon>Eukaryota</taxon>
        <taxon>Metazoa</taxon>
        <taxon>Ecdysozoa</taxon>
        <taxon>Nematoda</taxon>
        <taxon>Chromadorea</taxon>
        <taxon>Rhabditida</taxon>
        <taxon>Rhabditina</taxon>
        <taxon>Rhabditomorpha</taxon>
        <taxon>Strongyloidea</taxon>
        <taxon>Strongylidae</taxon>
        <taxon>Strongylus</taxon>
    </lineage>
</organism>
<sequence>MFYSCDGTYDDGFRYASKQRLQFKCEPYPAIRIFQGPKEEYRCLFVGDLYNFGNNTEIYDKETEFIAELAYEFFEDKRITAIGGVWAYGYTAFPEAPDLSKMENTFSAFLKDLDKMDYTNVSDALNTTKAIDVINKVKQNGTQVNCLVFFSAQKETSSLPKLEPENEDIKRIIGVGLAGNILFLFNFTIKVDLLTIMRRWNHISCAYQIDFLKPGPSLSLDLGLLILK</sequence>
<dbReference type="EMBL" id="UYYB01005868">
    <property type="protein sequence ID" value="VDM67561.1"/>
    <property type="molecule type" value="Genomic_DNA"/>
</dbReference>
<evidence type="ECO:0008006" key="3">
    <source>
        <dbReference type="Google" id="ProtNLM"/>
    </source>
</evidence>
<dbReference type="Proteomes" id="UP000270094">
    <property type="component" value="Unassembled WGS sequence"/>
</dbReference>
<gene>
    <name evidence="1" type="ORF">SVUK_LOCUS2559</name>
</gene>
<keyword evidence="2" id="KW-1185">Reference proteome</keyword>